<name>A0A0R2Q9V2_9ACTN</name>
<accession>A0A0R2Q9V2</accession>
<dbReference type="GO" id="GO:0030729">
    <property type="term" value="F:acetoacetate-CoA ligase activity"/>
    <property type="evidence" value="ECO:0007669"/>
    <property type="project" value="TreeGrafter"/>
</dbReference>
<comment type="caution">
    <text evidence="1">The sequence shown here is derived from an EMBL/GenBank/DDBJ whole genome shotgun (WGS) entry which is preliminary data.</text>
</comment>
<dbReference type="AlphaFoldDB" id="A0A0R2Q9V2"/>
<dbReference type="InterPro" id="IPR045851">
    <property type="entry name" value="AMP-bd_C_sf"/>
</dbReference>
<organism evidence="1 2">
    <name type="scientific">Acidimicrobiia bacterium BACL6 MAG-120924-bin43</name>
    <dbReference type="NCBI Taxonomy" id="1655583"/>
    <lineage>
        <taxon>Bacteria</taxon>
        <taxon>Bacillati</taxon>
        <taxon>Actinomycetota</taxon>
        <taxon>Acidimicrobiia</taxon>
        <taxon>acIV cluster</taxon>
    </lineage>
</organism>
<gene>
    <name evidence="1" type="ORF">ABR75_04125</name>
</gene>
<reference evidence="1 2" key="1">
    <citation type="submission" date="2015-10" db="EMBL/GenBank/DDBJ databases">
        <title>Metagenome-Assembled Genomes uncover a global brackish microbiome.</title>
        <authorList>
            <person name="Hugerth L.W."/>
            <person name="Larsson J."/>
            <person name="Alneberg J."/>
            <person name="Lindh M.V."/>
            <person name="Legrand C."/>
            <person name="Pinhassi J."/>
            <person name="Andersson A.F."/>
        </authorList>
    </citation>
    <scope>NUCLEOTIDE SEQUENCE [LARGE SCALE GENOMIC DNA]</scope>
    <source>
        <strain evidence="1">BACL6 MAG-120924-bin43</strain>
    </source>
</reference>
<evidence type="ECO:0000313" key="2">
    <source>
        <dbReference type="Proteomes" id="UP000051017"/>
    </source>
</evidence>
<dbReference type="PANTHER" id="PTHR42921">
    <property type="entry name" value="ACETOACETYL-COA SYNTHETASE"/>
    <property type="match status" value="1"/>
</dbReference>
<dbReference type="Gene3D" id="3.40.50.12780">
    <property type="entry name" value="N-terminal domain of ligase-like"/>
    <property type="match status" value="1"/>
</dbReference>
<proteinExistence type="predicted"/>
<evidence type="ECO:0008006" key="3">
    <source>
        <dbReference type="Google" id="ProtNLM"/>
    </source>
</evidence>
<dbReference type="InterPro" id="IPR042099">
    <property type="entry name" value="ANL_N_sf"/>
</dbReference>
<dbReference type="EMBL" id="LIBJ01000202">
    <property type="protein sequence ID" value="KRO47028.1"/>
    <property type="molecule type" value="Genomic_DNA"/>
</dbReference>
<dbReference type="Gene3D" id="3.30.300.30">
    <property type="match status" value="1"/>
</dbReference>
<dbReference type="Proteomes" id="UP000051017">
    <property type="component" value="Unassembled WGS sequence"/>
</dbReference>
<dbReference type="SUPFAM" id="SSF56801">
    <property type="entry name" value="Acetyl-CoA synthetase-like"/>
    <property type="match status" value="1"/>
</dbReference>
<sequence>MLGMASDAVDDKSNSLINQPGVAGELVCRQAFPSTPIGFWNDGRAGAPDPMQPGPKYLSAYFERIPGIWAQGDFASWTEHHGIVIHGRSDTTLNPGGVRIGTAEITRVVEQHLEVLESLVFGQEIDNDVRIVLLVRLAEGVTLSDQLIGDIKSRIRVACTPRHVPGLVLQVGDLPRTRSNKLVELAVADAVNGRPVRNSEAIANPECIWQIVELLNSPR</sequence>
<dbReference type="PANTHER" id="PTHR42921:SF1">
    <property type="entry name" value="ACETOACETYL-COA SYNTHETASE"/>
    <property type="match status" value="1"/>
</dbReference>
<protein>
    <recommendedName>
        <fullName evidence="3">AMP-binding enzyme C-terminal domain-containing protein</fullName>
    </recommendedName>
</protein>
<evidence type="ECO:0000313" key="1">
    <source>
        <dbReference type="EMBL" id="KRO47028.1"/>
    </source>
</evidence>